<sequence>MNWSSSSPAMTRAQAPDGPSVAICHSTGDAQIHSGLVFNTLGQWTRLTRGVEIEDDDHHQFRRATTREKNSTTKLEDFRAFQARKKRKVLRIACPGQ</sequence>
<gene>
    <name evidence="2" type="ORF">KQX54_016476</name>
</gene>
<dbReference type="EMBL" id="JAHXZJ010002237">
    <property type="protein sequence ID" value="KAH0546969.1"/>
    <property type="molecule type" value="Genomic_DNA"/>
</dbReference>
<dbReference type="AlphaFoldDB" id="A0AAV7I6J2"/>
<accession>A0AAV7I6J2</accession>
<name>A0AAV7I6J2_COTGL</name>
<comment type="caution">
    <text evidence="2">The sequence shown here is derived from an EMBL/GenBank/DDBJ whole genome shotgun (WGS) entry which is preliminary data.</text>
</comment>
<evidence type="ECO:0000256" key="1">
    <source>
        <dbReference type="SAM" id="MobiDB-lite"/>
    </source>
</evidence>
<evidence type="ECO:0000313" key="3">
    <source>
        <dbReference type="Proteomes" id="UP000826195"/>
    </source>
</evidence>
<evidence type="ECO:0000313" key="2">
    <source>
        <dbReference type="EMBL" id="KAH0546969.1"/>
    </source>
</evidence>
<dbReference type="Proteomes" id="UP000826195">
    <property type="component" value="Unassembled WGS sequence"/>
</dbReference>
<protein>
    <submittedName>
        <fullName evidence="2">Uncharacterized protein</fullName>
    </submittedName>
</protein>
<reference evidence="2 3" key="1">
    <citation type="journal article" date="2021" name="J. Hered.">
        <title>A chromosome-level genome assembly of the parasitoid wasp, Cotesia glomerata (Hymenoptera: Braconidae).</title>
        <authorList>
            <person name="Pinto B.J."/>
            <person name="Weis J.J."/>
            <person name="Gamble T."/>
            <person name="Ode P.J."/>
            <person name="Paul R."/>
            <person name="Zaspel J.M."/>
        </authorList>
    </citation>
    <scope>NUCLEOTIDE SEQUENCE [LARGE SCALE GENOMIC DNA]</scope>
    <source>
        <strain evidence="2">CgM1</strain>
    </source>
</reference>
<feature type="region of interest" description="Disordered" evidence="1">
    <location>
        <begin position="1"/>
        <end position="21"/>
    </location>
</feature>
<proteinExistence type="predicted"/>
<organism evidence="2 3">
    <name type="scientific">Cotesia glomerata</name>
    <name type="common">Lepidopteran parasitic wasp</name>
    <name type="synonym">Apanteles glomeratus</name>
    <dbReference type="NCBI Taxonomy" id="32391"/>
    <lineage>
        <taxon>Eukaryota</taxon>
        <taxon>Metazoa</taxon>
        <taxon>Ecdysozoa</taxon>
        <taxon>Arthropoda</taxon>
        <taxon>Hexapoda</taxon>
        <taxon>Insecta</taxon>
        <taxon>Pterygota</taxon>
        <taxon>Neoptera</taxon>
        <taxon>Endopterygota</taxon>
        <taxon>Hymenoptera</taxon>
        <taxon>Apocrita</taxon>
        <taxon>Ichneumonoidea</taxon>
        <taxon>Braconidae</taxon>
        <taxon>Microgastrinae</taxon>
        <taxon>Cotesia</taxon>
    </lineage>
</organism>
<keyword evidence="3" id="KW-1185">Reference proteome</keyword>